<accession>A0AAX6FTK8</accession>
<organism evidence="1 2">
    <name type="scientific">Iris pallida</name>
    <name type="common">Sweet iris</name>
    <dbReference type="NCBI Taxonomy" id="29817"/>
    <lineage>
        <taxon>Eukaryota</taxon>
        <taxon>Viridiplantae</taxon>
        <taxon>Streptophyta</taxon>
        <taxon>Embryophyta</taxon>
        <taxon>Tracheophyta</taxon>
        <taxon>Spermatophyta</taxon>
        <taxon>Magnoliopsida</taxon>
        <taxon>Liliopsida</taxon>
        <taxon>Asparagales</taxon>
        <taxon>Iridaceae</taxon>
        <taxon>Iridoideae</taxon>
        <taxon>Irideae</taxon>
        <taxon>Iris</taxon>
    </lineage>
</organism>
<keyword evidence="2" id="KW-1185">Reference proteome</keyword>
<evidence type="ECO:0000313" key="1">
    <source>
        <dbReference type="EMBL" id="KAJ6819690.1"/>
    </source>
</evidence>
<dbReference type="Proteomes" id="UP001140949">
    <property type="component" value="Unassembled WGS sequence"/>
</dbReference>
<comment type="caution">
    <text evidence="1">The sequence shown here is derived from an EMBL/GenBank/DDBJ whole genome shotgun (WGS) entry which is preliminary data.</text>
</comment>
<dbReference type="EMBL" id="JANAVB010025999">
    <property type="protein sequence ID" value="KAJ6819690.1"/>
    <property type="molecule type" value="Genomic_DNA"/>
</dbReference>
<gene>
    <name evidence="1" type="ORF">M6B38_400785</name>
</gene>
<reference evidence="1" key="1">
    <citation type="journal article" date="2023" name="GigaByte">
        <title>Genome assembly of the bearded iris, Iris pallida Lam.</title>
        <authorList>
            <person name="Bruccoleri R.E."/>
            <person name="Oakeley E.J."/>
            <person name="Faust A.M.E."/>
            <person name="Altorfer M."/>
            <person name="Dessus-Babus S."/>
            <person name="Burckhardt D."/>
            <person name="Oertli M."/>
            <person name="Naumann U."/>
            <person name="Petersen F."/>
            <person name="Wong J."/>
        </authorList>
    </citation>
    <scope>NUCLEOTIDE SEQUENCE</scope>
    <source>
        <strain evidence="1">GSM-AAB239-AS_SAM_17_03QT</strain>
    </source>
</reference>
<reference evidence="1" key="2">
    <citation type="submission" date="2023-04" db="EMBL/GenBank/DDBJ databases">
        <authorList>
            <person name="Bruccoleri R.E."/>
            <person name="Oakeley E.J."/>
            <person name="Faust A.-M."/>
            <person name="Dessus-Babus S."/>
            <person name="Altorfer M."/>
            <person name="Burckhardt D."/>
            <person name="Oertli M."/>
            <person name="Naumann U."/>
            <person name="Petersen F."/>
            <person name="Wong J."/>
        </authorList>
    </citation>
    <scope>NUCLEOTIDE SEQUENCE</scope>
    <source>
        <strain evidence="1">GSM-AAB239-AS_SAM_17_03QT</strain>
        <tissue evidence="1">Leaf</tissue>
    </source>
</reference>
<dbReference type="AlphaFoldDB" id="A0AAX6FTK8"/>
<protein>
    <submittedName>
        <fullName evidence="1">Uncharacterized protein</fullName>
    </submittedName>
</protein>
<name>A0AAX6FTK8_IRIPA</name>
<sequence length="101" mass="11054">MEGGAAPEIRCVSYNLGGDAGIGSAWCRELGGCGGLARWCYPRRYGGGKCWCWRRSARRPGITERGSGSKSGCCTIYCIGFQLFCCVWMWTRIWTLGVGPD</sequence>
<evidence type="ECO:0000313" key="2">
    <source>
        <dbReference type="Proteomes" id="UP001140949"/>
    </source>
</evidence>
<proteinExistence type="predicted"/>